<keyword evidence="2" id="KW-0596">Phosphopantetheine</keyword>
<dbReference type="CDD" id="cd17652">
    <property type="entry name" value="A_NRPS_CmdD_like"/>
    <property type="match status" value="1"/>
</dbReference>
<dbReference type="SUPFAM" id="SSF56801">
    <property type="entry name" value="Acetyl-CoA synthetase-like"/>
    <property type="match status" value="5"/>
</dbReference>
<feature type="domain" description="Carrier" evidence="7">
    <location>
        <begin position="980"/>
        <end position="1054"/>
    </location>
</feature>
<reference evidence="8 9" key="1">
    <citation type="submission" date="2021-03" db="EMBL/GenBank/DDBJ databases">
        <title>Sequencing the genomes of 1000 actinobacteria strains.</title>
        <authorList>
            <person name="Klenk H.-P."/>
        </authorList>
    </citation>
    <scope>NUCLEOTIDE SEQUENCE [LARGE SCALE GENOMIC DNA]</scope>
    <source>
        <strain evidence="8 9">DSM 44580</strain>
    </source>
</reference>
<proteinExistence type="predicted"/>
<evidence type="ECO:0000256" key="6">
    <source>
        <dbReference type="SAM" id="MobiDB-lite"/>
    </source>
</evidence>
<dbReference type="InterPro" id="IPR036736">
    <property type="entry name" value="ACP-like_sf"/>
</dbReference>
<dbReference type="InterPro" id="IPR006162">
    <property type="entry name" value="Ppantetheine_attach_site"/>
</dbReference>
<dbReference type="Gene3D" id="3.40.50.980">
    <property type="match status" value="10"/>
</dbReference>
<evidence type="ECO:0000313" key="9">
    <source>
        <dbReference type="Proteomes" id="UP001519363"/>
    </source>
</evidence>
<comment type="cofactor">
    <cofactor evidence="1">
        <name>pantetheine 4'-phosphate</name>
        <dbReference type="ChEBI" id="CHEBI:47942"/>
    </cofactor>
</comment>
<dbReference type="InterPro" id="IPR001242">
    <property type="entry name" value="Condensation_dom"/>
</dbReference>
<name>A0ABS5A9U4_9PSEU</name>
<evidence type="ECO:0000256" key="1">
    <source>
        <dbReference type="ARBA" id="ARBA00001957"/>
    </source>
</evidence>
<keyword evidence="5" id="KW-0045">Antibiotic biosynthesis</keyword>
<evidence type="ECO:0000256" key="2">
    <source>
        <dbReference type="ARBA" id="ARBA00022450"/>
    </source>
</evidence>
<dbReference type="InterPro" id="IPR010060">
    <property type="entry name" value="NRPS_synth"/>
</dbReference>
<dbReference type="PROSITE" id="PS00455">
    <property type="entry name" value="AMP_BINDING"/>
    <property type="match status" value="5"/>
</dbReference>
<dbReference type="CDD" id="cd05930">
    <property type="entry name" value="A_NRPS"/>
    <property type="match status" value="2"/>
</dbReference>
<dbReference type="PANTHER" id="PTHR45527:SF1">
    <property type="entry name" value="FATTY ACID SYNTHASE"/>
    <property type="match status" value="1"/>
</dbReference>
<dbReference type="NCBIfam" id="NF003417">
    <property type="entry name" value="PRK04813.1"/>
    <property type="match status" value="5"/>
</dbReference>
<keyword evidence="4" id="KW-0677">Repeat</keyword>
<dbReference type="Proteomes" id="UP001519363">
    <property type="component" value="Unassembled WGS sequence"/>
</dbReference>
<dbReference type="Gene3D" id="3.30.300.30">
    <property type="match status" value="5"/>
</dbReference>
<protein>
    <submittedName>
        <fullName evidence="8">Amino acid adenylation domain-containing protein/non-ribosomal peptide synthase protein (TIGR01720 family)</fullName>
    </submittedName>
</protein>
<dbReference type="InterPro" id="IPR010071">
    <property type="entry name" value="AA_adenyl_dom"/>
</dbReference>
<feature type="domain" description="Carrier" evidence="7">
    <location>
        <begin position="3459"/>
        <end position="3533"/>
    </location>
</feature>
<dbReference type="PANTHER" id="PTHR45527">
    <property type="entry name" value="NONRIBOSOMAL PEPTIDE SYNTHETASE"/>
    <property type="match status" value="1"/>
</dbReference>
<dbReference type="Gene3D" id="3.30.559.10">
    <property type="entry name" value="Chloramphenicol acetyltransferase-like domain"/>
    <property type="match status" value="8"/>
</dbReference>
<keyword evidence="9" id="KW-1185">Reference proteome</keyword>
<dbReference type="Gene3D" id="2.30.38.10">
    <property type="entry name" value="Luciferase, Domain 3"/>
    <property type="match status" value="5"/>
</dbReference>
<dbReference type="InterPro" id="IPR020845">
    <property type="entry name" value="AMP-binding_CS"/>
</dbReference>
<dbReference type="InterPro" id="IPR023213">
    <property type="entry name" value="CAT-like_dom_sf"/>
</dbReference>
<dbReference type="PROSITE" id="PS00012">
    <property type="entry name" value="PHOSPHOPANTETHEINE"/>
    <property type="match status" value="5"/>
</dbReference>
<dbReference type="SMART" id="SM00823">
    <property type="entry name" value="PKS_PP"/>
    <property type="match status" value="5"/>
</dbReference>
<accession>A0ABS5A9U4</accession>
<dbReference type="InterPro" id="IPR009081">
    <property type="entry name" value="PP-bd_ACP"/>
</dbReference>
<evidence type="ECO:0000256" key="5">
    <source>
        <dbReference type="ARBA" id="ARBA00023194"/>
    </source>
</evidence>
<dbReference type="PROSITE" id="PS50075">
    <property type="entry name" value="CARRIER"/>
    <property type="match status" value="5"/>
</dbReference>
<dbReference type="SUPFAM" id="SSF52777">
    <property type="entry name" value="CoA-dependent acyltransferases"/>
    <property type="match status" value="16"/>
</dbReference>
<dbReference type="SUPFAM" id="SSF47336">
    <property type="entry name" value="ACP-like"/>
    <property type="match status" value="5"/>
</dbReference>
<sequence>MPSSRQSRTDALPAHLQELMRKRLAGKARKGADSIPPADRTGGPLPLSFAQQRLWFLHEFQQGDAGYNSALALRLRGALDVPALTEALRGLLDRHESLRTTFEEVDGRGAQIVHPEQDLALATATVTEDGLAGLLAAEYARPFDLRRGPLFRATLIRVGADHVLLLAAHHIVIDGWSMGVLGEELATRYAAALTGTAPELPALPIQYADFAVWQRNRLSGEALDKQLAYWTDNLAGLQPLALPTDRPRPAVRTTAGARYEFRLPAGLAELARAHETTLYTALVAACQLLFARYSGQSDIAVGTVTAGRGRPELAKLVGFFVNTVVLRSTVDESVGFSAFLASVKDTVLNAFAHDEAPFDKLVAGERDLSRNPLFDVMVLLQNAQGEPPRFPGLTVEPVSPDRDTANFDLTAEFEEGPDGLAGVFEYNTDLFDAATIERLAGHLAALVTEVVAHPDRPMAELSLLTAPEREQVLRTWNATTTGIPGGTVPERFAARVQADPAAVALRTGSGTLTRVELAARAHRLAHHLLARGLRPEERVGVLVERSADLVVAELAVLLAGGVYVPLDQRAPEERLSLVLTEASARLLLTDQTWLATARRVHTGPVELVSADHTALPATAPEVPVHPEQLAYVMFTSGSTGRPKGVAVRHRDIVALAGESRFGAGHERVLLHSPSAFDASTYELWVPLLTGGQVVIAPPGDVDADRMRTLVTEHGVTGVFLTSGLFRLLAQEDPGCFAGAREVWTGGDVVPAAAVRRVLAACAGLTVADVYGPTETTTFATVRRMSTVDAVPDVVPIGAPLDNMRAYVLDDRLQPQPVGIPGELYLAGEGVARGYLDQPGRTAGSFLPDPYGGPGERMYRTGDRVRWLPSGELEFQGRADDQVKLRGFRIELGEIESALTAAPGITEAVVLVRTDSGQKRLVAYHVGEAPADLRDRLRATLPDYMVPSAFVALAALPLTANGKVDRRALPAPEVEASTQVEPRTDVERRLAQVWAEVLGLPRIGVTDNFFALGGDSILSIQVVSRARAAGLHLTSRDVFLHQTIADLVTAVPTLHGEPEPERVYREGPAPLTPIQRWFFAEHGPQPHFSMSMTLAVGEVDQAALATALDALVAHHPALRLRFDQVDGQWQQEVADTEAPVLRIAAPDADRHAEALAVQTDLHPGTGPMIGAVLFEDVLFLAVHHLVMDGVSWRILLGDLETAYAQAKSGQPVVLEPASTPFTHWAHELTDHVSAGGLDADLAYWTAQNTIDPALPVDHDGENTVASTQAVTVRLDAETTRALLHDVPEVYQTQVNDVLLSALGHTLAEWSGNGGALLAMEGHGREEILDGIDLSRTIGWFTSQFPLALTVPDGDWGVLLKSTKEQLRALPHRGLGFGALRYLKDELTDLPAPLVSFNYHGQWDTTTGSTGLVTGRAQALGHDHADEQTRTHLIDIAGLVAGGQLELTWLYSTQVHTEDTVRALAENMLGALAEIVAHCAEPGAGGRTPSDFPLSALDQSTVDRLVGDGRAVEDVYPLTPLQAGMLFHSLVDADRGAYFDQARMDLAGLHDLDAFARAWQLVVDRTPILRSSLVWEHVPEPLQLVHRRVEVPVARHDLRALPEPDARAELDRIVARDQAEGIDLTQAPLLRLTLVRTGEDEATLVWSFHHLLLDGWSLGQVFAEVCEQYAAILGGRAPKLVARRPFRDYLTWLRQQDPAAAQAHWREVLAGFTSPTPLPADHQPGQGAESSALVRLELTAERSARLSALAKANGLTVNTLVQGAWALLLSRHSGQRDIVFGTTVSGRPAELPGVEQMVGLFINTIPTRVTVPSGQSLLAWLRGLQADQTESRRHDFLALPELRGLSEVPGGGSLFDSIVVFENYPFDSEAVDETGLRIRSVKAVDTTSFPLTLSAYLLDRLTFELSYDPQLFEPGTAQGLLDRLALLLSGFTEGDRALGQVPWLTEAERATTLTEWNRTALTTNGHLYPQAFEARADEFPHRTALVFGDRRLTFAELDARSNQLAHHLIVAGAGPERLVALRLPRTEQFVLALLAVLKTGAAYLPVDPDQPEDRIAYLLGDAQPVLTLTELPDCSAYPVTCPKVNIDPASPAYVIYTSGSTGRPKGVVVEHRQLANLLHDHAATLFHPVTGGGAARIALTAVFAFDTSWEGLLGMACGHELHLIDDNTRLDPRALVDYVATRRIDFLDLTPTYVRQLLPAGLLTDPRHQPKVLMLGGEATGAALWRELAAHPHTASYNYYGPTECAVDAVYCRLDESPNPVIGRPGRNLQAYVLDADLRPLPVGVPGELYLAGEQVARGYLNRPGLTADRFVANPFGAPGSRMYATGDRVRWTADGLLDYLGRTDDQVKIRGFRIEPGEIEAVLAAADWCAEAAVIAREGRLIAYLVGQDVPSVTELRAHVGASLPDYMVPAAFVTLDALPQTRNGKLDRAALPDPDYAGVEHVAPRTGTERVLAEVWAEVLGLPEVGVTDNFFELGGDSILSIRVISRLRALFGPEVAPRAVFASPTIEALARVLPGADALPGSTPATIPVLPRTGPLPLSFAQQRLWFLDQFEPGGAEYLSPIVLRLDGDLDLPRLRAALDTLVARHEPLRTTYTTVDGEGRQVVHPPFPVDLPVLDTDLDTALRAEAATPFDLTGGPVFRARLYRRGEREHVLLLLIHHIATDGWSTGVLTHDLHLAYTGAELPPLPVQYADFAAWQRGSLTDADVTYWRERLADVEPLALPTDHPRPPVQTRNGAYVEKQLPAGVSAALTKLGREHGGTLFTSLVAATQLLLHRWSGQRDITVGTVTSGREQADLDRLVGFFVNTVVLRSTVDGSDSVTGFLGQVADTVLEAFAHQDLPFERVVDEVAPERDTSRTPLFQAMVVLQNTPDQQPRLGDLAVTELPMPVVSATFDLLFQFVDTAQGLHLAVNYNTDLFTGHTATRLAAHLARLLEHLGQDPERRLADLPLLGATERTQVLHTWNDTGTHTGTDSVTDRFAAQVWANPQATAVVDGEHTLSYAELDARASRLAHRLVECGVRAETPVAVLADRSAHLVVAVLAVLKAGGAYVPLDVRAPEDRLRAVLTGIPVLLTDGGWEKSGHAVHRGHLLRVEETGDTPLLAAPVVDAEQLAYLMYTSGSTGVPKGVAVRHRDVVALAGDRRLRGHERVLLHSPTAFDASTYELWVPLLNGGTVVVAPAGDVDASVIRAQQVTGLWLTAGLFRLAAQEDPGCFAGIREVWTGGDVVPADAVRRVLAACPGLTVVDGYGPTETTTFATAHRMSTVDSVPPVIPIGGPLDGMRAYVLDAQCQPVPVGVPGQLHLAGAGLARGYLGEPGRTAAVFLANPFGGPGERMYATGDLVRWLPSGVLEFLGRADDQVKLRGFRIELGEIENALTAHPGVTQALVLVRADQGRKRLVAYLVGEAGETALRPYLRGLLPDYMVPTAYVRLPAFPVTANGKLDRRALPAPEAETTGRVAPRTDLERALAEIWSDVLGVPEVGVTDNFFGLGGDSILSIQVVSRARTAGLHLTSKDIFGHQTITELATVVRTETGTTARLAELTGPSALGPIQRWFLAGEPAHRHHFTMSLHLELAPGTNTEALRTALTAVANHHEALRTRFRLVHGLWRQDTGELGEFLTETHPDEFVTAAAAAQESLDIEHGPVFRALLAGERLFLLAHHLVVDGVSWRILLGDLDTAYTQALAGQPVRLDPVGTGFREWTQALAEHTGAGGFDHEVAHWSALPRPVALPADAAGPNTAESTRTVSVSLDAATTRALLQDVPEVYQTQVNDVLLSALGSVLTGWTGSPEVLVELEGHGREEILPGADLSRTVGWFTTQVPVALRVAEDWGQTLKLVKERLRAIPGRGLGHGALRWHTGQLGDPAAAPVSFNYHGQFEVAGTGEGLVRGQGAPLGRDTAAGAERAYLLDVVGAVTGGELHLSWLYSANRHTEQTVRELAEGMLTALREIVAHCAQPGSGGRTPSDFPLAGLDQATVDRLAGDGRDVEDIYPLTPLQAGMLFHSLVDDEGGAYVDQARLRLTGVTDPHALGEAWQRVVDRTPVLRSHLEWRGLTRPLQVVHRRLTLPVRHLDWRGRNDTDLDALLAEDLAAGIDLTQAPLLRLTIIRLTDEEVLLVWTSHHVLLDGWSTSTVFAEVSEQYAALTTGHIPELAPRRPFRDYLQWLAEQDHAAAEDHWRTALSGVDGPTPLPYDRQPREAHRVESTGELARHVDRERTARLHELARTNGLTVNTLVQGMWALLLARHSGQDDVVFGTIVSGRPPELPGVEAMVGMFINTVPTRVRVRPEQPVLPWLREIQAQASESRRFDFVSLSQVQNWAGQPGGLFDSIVVFENYPLGAGGLDGAPEVGQVDMVDTTTLPLALAAFLDDRLKLELSYDPRLFNHTTAQRLLDQLATLLDGVAEHPEHPVGALPWLGEAEREQVLTAWNATEGPRPSVAFPAMFEAQVRRTPSATALVAGDTRFTFDELNTRANRLARRLVARGAGPERIVAVALPRTADLVVAVLAVLKAGAVYLPVDPQLPPERVAAMLDDAQPVLTLTGELELDADGSDLDSPLRMDNTAYVIYTSGSTGKPKGVAVEHHSLVNLLLNHRGDFAAGLHLRVATTAVFSFDTSLEGLVLLADGHELHLVLDEVRLDPKALVGYVREHRIDFLDLTPSYVRQLLPEGLLTGAHQPKVLMLGGEALSEDLWSELAANRHTAVHNFYGPTEVTVDALSSRVTGERPVLGHPLRNLKAYVLDRALRPVPVGVAGELYLAGEQVARGYLNRPGLTADRFLANPFGAPGSRMYATGDLARRLPGGELEFLGRTDEQVKIRGFRIEPGEIEAALTALPGVTAAAVIAREDQPGVRRLVAYLVGGHGHSVARLRAELGRTLPEYMVPAAFVALDVLPLTRNGKLDRAALPAPERTGTDEEYTAPRTGTEQTIAQVWAEVLGLSRISADGNFFELGGDSILSITVVSRLREALGVEVSPRLVFSHPTVTALAAALGADEPTGAIPAVPRTGPLPLSFAQQRLWFLDEFEPDSAAYISPTALSLDGELDLSALRSALDALVVRHESLRTTFSSVDGRGVQLVHEPVALALEPEDVAREDVPALVREEATRPFDLRHGPLLRVRLFRVTGHEHVLSLMLHHIVTDGWSTGVLLAELAELYRAAVLGEPAELPELPVQYADFAVWERGNDAALASQLDYWQTTLAGAAPLELPTDRPRPAQRTTTGAEHSFTVPAEVLTGLKALGRAHGSTLFATLLAATQLVLHRWSGQDDISVGTVVAGRERPELQRLIGFFVNTLVLRSTVDGSRPFTEFLGQVRETVRGAFAHQDVPFERVVDHLQPDRDPSRTPLFQAMVVLQNTPHSGFSLPGLEVDNVELPLVSSAFDLTVEYVEHEGVLHASITYNADLFDAATMTRLGEHLGVLLAGITEDAGRPVHELPLLTDGERRRLLSELNNTDHTVAPATLAELVQVQVRRTPDEPAVIGPDGTAISFAELNLRANRLARYLVERGAGPERVVALALPRSVDIVIAELAVLKAGAAFLPVDPAYPAERIGFMLTDARPVLVLGRSDEAANLPVDAVLLDDPAVRAAVDRQRSADLANVVALGNAAYVIYTSGSTGRPKGVVVTHTGLASFSAAEIDRFDVRPGDRVLEFASPSFDASVLELCLSLPAGAALVVPPPGPLLGEPLAEVLRERRVTHALIPPAALATVPDVPLPDFRTLVVGGDACSADLVARWAPGRRMVNAYGPTESTVVATWSEDLEPGGVPPIGRPIWNTRVYVLDGALRPVPTGVPGELYVAGDGLARGYLHRPGLTADRFLPDPYGAAGTRMYRTGDVVRWRADGQLEFVGRADDQVKIRGFRIELGEVESVLLRHPLLAEAVAEVRAEDNRKRLVAYVVPSGEVTAGELRSFLAESLPDYMVPSAFVLLDALPLTPNGKLDRRALPAPAPEEQVTGRYTAPETAEEKALAEIWAEVLGLARVGTSDNFFELGGDSILSIQVVSRAHKAGYAFTTKDLFTNPTIARLAPVVRVVEAGQAGQEPAVGAVPLTPIQDWFFQTYLANPHHFNQSALLELDPEVSVPALDTALDALLEHHDALRMLFEQIDGAWHQYNPPYTPGPVLRRCDLSTVDAKLRRAAMEDVADEVHASMNLGEGPQLKAVLFDCGPDRPHLFLAVHHAVVDGVSWRVLLDDLDTAYQQAARGARVDLGPRSTSFRDWSLKLTEHVRSGGLDHELPHWTKAQDGARLPVDHEGGAPADPATISIGLDPAATEALLFAAPTVYRTRINDVLLTALAWALSRWTASPKVSIDLEGHGREEILDGVDLSRTVGWFTTMFPVGLDIPADATPNWRTLIKSVRRQLRAIPNNGFGFSALRHLGTDEVRAQLTDDSRRPQIVFNYLGQWDSAVRAEDAEGLYRAAHGSIGQEEDHTNTGAHLLEVVGAAGGGQLRFAWHYNPAHHDEPTITRLAADFQSALEAIAQDCGGPK</sequence>
<keyword evidence="3" id="KW-0597">Phosphoprotein</keyword>
<comment type="caution">
    <text evidence="8">The sequence shown here is derived from an EMBL/GenBank/DDBJ whole genome shotgun (WGS) entry which is preliminary data.</text>
</comment>
<evidence type="ECO:0000256" key="3">
    <source>
        <dbReference type="ARBA" id="ARBA00022553"/>
    </source>
</evidence>
<dbReference type="Pfam" id="PF00668">
    <property type="entry name" value="Condensation"/>
    <property type="match status" value="8"/>
</dbReference>
<feature type="domain" description="Carrier" evidence="7">
    <location>
        <begin position="4915"/>
        <end position="4990"/>
    </location>
</feature>
<feature type="domain" description="Carrier" evidence="7">
    <location>
        <begin position="2443"/>
        <end position="2518"/>
    </location>
</feature>
<dbReference type="InterPro" id="IPR020806">
    <property type="entry name" value="PKS_PP-bd"/>
</dbReference>
<dbReference type="EMBL" id="JAGIOO010000001">
    <property type="protein sequence ID" value="MBP2473358.1"/>
    <property type="molecule type" value="Genomic_DNA"/>
</dbReference>
<dbReference type="Pfam" id="PF00501">
    <property type="entry name" value="AMP-binding"/>
    <property type="match status" value="5"/>
</dbReference>
<dbReference type="RefSeq" id="WP_086780650.1">
    <property type="nucleotide sequence ID" value="NZ_JAGIOO010000001.1"/>
</dbReference>
<feature type="region of interest" description="Disordered" evidence="6">
    <location>
        <begin position="4182"/>
        <end position="4203"/>
    </location>
</feature>
<organism evidence="8 9">
    <name type="scientific">Crossiella equi</name>
    <dbReference type="NCBI Taxonomy" id="130796"/>
    <lineage>
        <taxon>Bacteria</taxon>
        <taxon>Bacillati</taxon>
        <taxon>Actinomycetota</taxon>
        <taxon>Actinomycetes</taxon>
        <taxon>Pseudonocardiales</taxon>
        <taxon>Pseudonocardiaceae</taxon>
        <taxon>Crossiella</taxon>
    </lineage>
</organism>
<dbReference type="CDD" id="cd12117">
    <property type="entry name" value="A_NRPS_Srf_like"/>
    <property type="match status" value="2"/>
</dbReference>
<dbReference type="NCBIfam" id="NF004282">
    <property type="entry name" value="PRK05691.1"/>
    <property type="match status" value="4"/>
</dbReference>
<dbReference type="CDD" id="cd19543">
    <property type="entry name" value="DCL_NRPS"/>
    <property type="match status" value="2"/>
</dbReference>
<dbReference type="InterPro" id="IPR045851">
    <property type="entry name" value="AMP-bd_C_sf"/>
</dbReference>
<dbReference type="Pfam" id="PF13193">
    <property type="entry name" value="AMP-binding_C"/>
    <property type="match status" value="5"/>
</dbReference>
<gene>
    <name evidence="8" type="ORF">JOF53_002230</name>
</gene>
<dbReference type="Gene3D" id="1.10.1200.10">
    <property type="entry name" value="ACP-like"/>
    <property type="match status" value="5"/>
</dbReference>
<dbReference type="CDD" id="cd19531">
    <property type="entry name" value="LCL_NRPS-like"/>
    <property type="match status" value="3"/>
</dbReference>
<evidence type="ECO:0000259" key="7">
    <source>
        <dbReference type="PROSITE" id="PS50075"/>
    </source>
</evidence>
<feature type="compositionally biased region" description="Basic and acidic residues" evidence="6">
    <location>
        <begin position="4192"/>
        <end position="4203"/>
    </location>
</feature>
<evidence type="ECO:0000256" key="4">
    <source>
        <dbReference type="ARBA" id="ARBA00022737"/>
    </source>
</evidence>
<dbReference type="InterPro" id="IPR025110">
    <property type="entry name" value="AMP-bd_C"/>
</dbReference>
<dbReference type="SMART" id="SM01294">
    <property type="entry name" value="PKS_PP_betabranch"/>
    <property type="match status" value="1"/>
</dbReference>
<dbReference type="Pfam" id="PF00550">
    <property type="entry name" value="PP-binding"/>
    <property type="match status" value="5"/>
</dbReference>
<dbReference type="InterPro" id="IPR000873">
    <property type="entry name" value="AMP-dep_synth/lig_dom"/>
</dbReference>
<dbReference type="CDD" id="cd19534">
    <property type="entry name" value="E_NRPS"/>
    <property type="match status" value="3"/>
</dbReference>
<dbReference type="Gene3D" id="3.30.559.30">
    <property type="entry name" value="Nonribosomal peptide synthetase, condensation domain"/>
    <property type="match status" value="8"/>
</dbReference>
<dbReference type="NCBIfam" id="TIGR01720">
    <property type="entry name" value="NRPS-para261"/>
    <property type="match status" value="3"/>
</dbReference>
<dbReference type="NCBIfam" id="TIGR01733">
    <property type="entry name" value="AA-adenyl-dom"/>
    <property type="match status" value="5"/>
</dbReference>
<evidence type="ECO:0000313" key="8">
    <source>
        <dbReference type="EMBL" id="MBP2473358.1"/>
    </source>
</evidence>
<feature type="domain" description="Carrier" evidence="7">
    <location>
        <begin position="5947"/>
        <end position="6021"/>
    </location>
</feature>